<reference evidence="3 4" key="1">
    <citation type="submission" date="2017-12" db="EMBL/GenBank/DDBJ databases">
        <title>Comparative genomics of Botrytis spp.</title>
        <authorList>
            <person name="Valero-Jimenez C.A."/>
            <person name="Tapia P."/>
            <person name="Veloso J."/>
            <person name="Silva-Moreno E."/>
            <person name="Staats M."/>
            <person name="Valdes J.H."/>
            <person name="Van Kan J.A.L."/>
        </authorList>
    </citation>
    <scope>NUCLEOTIDE SEQUENCE [LARGE SCALE GENOMIC DNA]</scope>
    <source>
        <strain evidence="3 4">MUCL11595</strain>
    </source>
</reference>
<evidence type="ECO:0000256" key="1">
    <source>
        <dbReference type="SAM" id="SignalP"/>
    </source>
</evidence>
<protein>
    <recommendedName>
        <fullName evidence="2">Asl1-like glycosyl hydrolase catalytic domain-containing protein</fullName>
    </recommendedName>
</protein>
<keyword evidence="1" id="KW-0732">Signal</keyword>
<dbReference type="EMBL" id="PQXN01000006">
    <property type="protein sequence ID" value="TGO64666.1"/>
    <property type="molecule type" value="Genomic_DNA"/>
</dbReference>
<feature type="chain" id="PRO_5021302316" description="Asl1-like glycosyl hydrolase catalytic domain-containing protein" evidence="1">
    <location>
        <begin position="24"/>
        <end position="404"/>
    </location>
</feature>
<accession>A0A4Z1ITI5</accession>
<dbReference type="Proteomes" id="UP000297527">
    <property type="component" value="Unassembled WGS sequence"/>
</dbReference>
<comment type="caution">
    <text evidence="3">The sequence shown here is derived from an EMBL/GenBank/DDBJ whole genome shotgun (WGS) entry which is preliminary data.</text>
</comment>
<gene>
    <name evidence="3" type="ORF">BCON_0006g00690</name>
</gene>
<dbReference type="SUPFAM" id="SSF51445">
    <property type="entry name" value="(Trans)glycosidases"/>
    <property type="match status" value="1"/>
</dbReference>
<name>A0A4Z1ITI5_9HELO</name>
<dbReference type="GO" id="GO:0071966">
    <property type="term" value="P:fungal-type cell wall polysaccharide metabolic process"/>
    <property type="evidence" value="ECO:0007669"/>
    <property type="project" value="TreeGrafter"/>
</dbReference>
<proteinExistence type="predicted"/>
<evidence type="ECO:0000313" key="3">
    <source>
        <dbReference type="EMBL" id="TGO64666.1"/>
    </source>
</evidence>
<evidence type="ECO:0000259" key="2">
    <source>
        <dbReference type="Pfam" id="PF11790"/>
    </source>
</evidence>
<keyword evidence="4" id="KW-1185">Reference proteome</keyword>
<dbReference type="InterPro" id="IPR017853">
    <property type="entry name" value="GH"/>
</dbReference>
<dbReference type="Pfam" id="PF11790">
    <property type="entry name" value="Glyco_hydro_cc"/>
    <property type="match status" value="1"/>
</dbReference>
<dbReference type="GO" id="GO:0009277">
    <property type="term" value="C:fungal-type cell wall"/>
    <property type="evidence" value="ECO:0007669"/>
    <property type="project" value="TreeGrafter"/>
</dbReference>
<sequence length="404" mass="41484">MRSFEIKSLAILASSLLVKETFAAPIYETEIHVITEEVTVTRQLDGSYATGHAHAVGTYTQHHSAASSSVVVVASTPAPAAVTSAVVVPTSSTTSHVVVESSSAKASSSSSSVAVVKASTEAAAAAVLVQTSAKAVATSTKAAATTLATSAKASSAAAAASSSSYSSSSSGGKRGVAYNTANYVKQFTGSSKVAWAYNWGPSSDGLSASGIEFVPLLWGLKSTFTGAWSAAASSAISSGSTHLMSFNEPDLSTQANIGASDAAAGFKTYMQPFAGKAKLGAPAVTNGASPMGLTWLKSFLSSCSDCTIDFVCIHWYDSASNVAYFKQYVQDAYTAGGNRPLWITEFQASGSTDEQNAFMKEVLPWLDASTMVDRYAWFMADTAAGGLMASTSALSTLGNTFKTA</sequence>
<dbReference type="InterPro" id="IPR053183">
    <property type="entry name" value="ASL1"/>
</dbReference>
<feature type="domain" description="Asl1-like glycosyl hydrolase catalytic" evidence="2">
    <location>
        <begin position="175"/>
        <end position="401"/>
    </location>
</feature>
<dbReference type="FunFam" id="3.20.20.80:FF:000176">
    <property type="entry name" value="Glycoside hydrolase family 128 protein"/>
    <property type="match status" value="1"/>
</dbReference>
<dbReference type="AlphaFoldDB" id="A0A4Z1ITI5"/>
<feature type="signal peptide" evidence="1">
    <location>
        <begin position="1"/>
        <end position="23"/>
    </location>
</feature>
<dbReference type="PANTHER" id="PTHR34154">
    <property type="entry name" value="ALKALI-SENSITIVE LINKAGE PROTEIN 1"/>
    <property type="match status" value="1"/>
</dbReference>
<organism evidence="3 4">
    <name type="scientific">Botryotinia convoluta</name>
    <dbReference type="NCBI Taxonomy" id="54673"/>
    <lineage>
        <taxon>Eukaryota</taxon>
        <taxon>Fungi</taxon>
        <taxon>Dikarya</taxon>
        <taxon>Ascomycota</taxon>
        <taxon>Pezizomycotina</taxon>
        <taxon>Leotiomycetes</taxon>
        <taxon>Helotiales</taxon>
        <taxon>Sclerotiniaceae</taxon>
        <taxon>Botryotinia</taxon>
    </lineage>
</organism>
<dbReference type="InterPro" id="IPR024655">
    <property type="entry name" value="Asl1_glyco_hydro_catalytic"/>
</dbReference>
<dbReference type="OrthoDB" id="43654at2759"/>
<dbReference type="Gene3D" id="3.20.20.80">
    <property type="entry name" value="Glycosidases"/>
    <property type="match status" value="1"/>
</dbReference>
<evidence type="ECO:0000313" key="4">
    <source>
        <dbReference type="Proteomes" id="UP000297527"/>
    </source>
</evidence>
<dbReference type="PANTHER" id="PTHR34154:SF10">
    <property type="entry name" value="ASL1-LIKE GLYCOSYL HYDROLASE CATALYTIC DOMAIN-CONTAINING PROTEIN"/>
    <property type="match status" value="1"/>
</dbReference>